<feature type="region of interest" description="Disordered" evidence="1">
    <location>
        <begin position="169"/>
        <end position="217"/>
    </location>
</feature>
<dbReference type="KEGG" id="sta:STHERM_c18970"/>
<name>E0RPX9_WINT6</name>
<proteinExistence type="predicted"/>
<dbReference type="InterPro" id="IPR052531">
    <property type="entry name" value="CarD-like_regulator"/>
</dbReference>
<dbReference type="Proteomes" id="UP000001296">
    <property type="component" value="Chromosome"/>
</dbReference>
<protein>
    <submittedName>
        <fullName evidence="3">Transcriptional regulatory protein</fullName>
    </submittedName>
</protein>
<evidence type="ECO:0000259" key="2">
    <source>
        <dbReference type="SMART" id="SM01058"/>
    </source>
</evidence>
<dbReference type="EMBL" id="CP001698">
    <property type="protein sequence ID" value="ADN02832.1"/>
    <property type="molecule type" value="Genomic_DNA"/>
</dbReference>
<dbReference type="Pfam" id="PF21095">
    <property type="entry name" value="CarD_C"/>
    <property type="match status" value="1"/>
</dbReference>
<evidence type="ECO:0000313" key="3">
    <source>
        <dbReference type="EMBL" id="ADN02832.1"/>
    </source>
</evidence>
<dbReference type="SMART" id="SM01058">
    <property type="entry name" value="CarD_TRCF"/>
    <property type="match status" value="1"/>
</dbReference>
<dbReference type="InterPro" id="IPR036101">
    <property type="entry name" value="CarD-like/TRCF_RID_sf"/>
</dbReference>
<dbReference type="GO" id="GO:0009303">
    <property type="term" value="P:rRNA transcription"/>
    <property type="evidence" value="ECO:0007669"/>
    <property type="project" value="TreeGrafter"/>
</dbReference>
<evidence type="ECO:0000256" key="1">
    <source>
        <dbReference type="SAM" id="MobiDB-lite"/>
    </source>
</evidence>
<dbReference type="InterPro" id="IPR003711">
    <property type="entry name" value="CarD-like/TRCF_RID"/>
</dbReference>
<organism evidence="3 4">
    <name type="scientific">Winmispira thermophila (strain ATCC 49972 / DSM 6192 / RI 19.B1)</name>
    <name type="common">Spirochaeta thermophila</name>
    <dbReference type="NCBI Taxonomy" id="665571"/>
    <lineage>
        <taxon>Bacteria</taxon>
        <taxon>Pseudomonadati</taxon>
        <taxon>Spirochaetota</taxon>
        <taxon>Spirochaetia</taxon>
        <taxon>Winmispirales</taxon>
        <taxon>Winmispiraceae</taxon>
        <taxon>Winmispira</taxon>
    </lineage>
</organism>
<dbReference type="Gene3D" id="2.40.10.170">
    <property type="match status" value="1"/>
</dbReference>
<evidence type="ECO:0000313" key="4">
    <source>
        <dbReference type="Proteomes" id="UP000001296"/>
    </source>
</evidence>
<dbReference type="PANTHER" id="PTHR38447">
    <property type="entry name" value="TRANSCRIPTION FACTOR YDEB-RELATED"/>
    <property type="match status" value="1"/>
</dbReference>
<dbReference type="InterPro" id="IPR048792">
    <property type="entry name" value="CarD_C"/>
</dbReference>
<dbReference type="Pfam" id="PF02559">
    <property type="entry name" value="CarD_TRCF_RID"/>
    <property type="match status" value="1"/>
</dbReference>
<dbReference type="InterPro" id="IPR042215">
    <property type="entry name" value="CarD-like_C"/>
</dbReference>
<dbReference type="PANTHER" id="PTHR38447:SF1">
    <property type="entry name" value="RNA POLYMERASE-BINDING TRANSCRIPTION FACTOR CARD"/>
    <property type="match status" value="1"/>
</dbReference>
<feature type="compositionally biased region" description="Acidic residues" evidence="1">
    <location>
        <begin position="171"/>
        <end position="217"/>
    </location>
</feature>
<accession>E0RPX9</accession>
<dbReference type="eggNOG" id="COG1329">
    <property type="taxonomic scope" value="Bacteria"/>
</dbReference>
<feature type="domain" description="CarD-like/TRCF RNAP-interacting" evidence="2">
    <location>
        <begin position="13"/>
        <end position="123"/>
    </location>
</feature>
<reference key="1">
    <citation type="submission" date="2009-08" db="EMBL/GenBank/DDBJ databases">
        <title>The genome sequence of Spirochaeta thermophila DSM6192.</title>
        <authorList>
            <person name="Angelov A."/>
            <person name="Mientus M."/>
            <person name="Wittenberg S."/>
            <person name="Lehmann R."/>
            <person name="Liesegang H."/>
            <person name="Daniel R."/>
            <person name="Liebl W."/>
        </authorList>
    </citation>
    <scope>NUCLEOTIDE SEQUENCE</scope>
    <source>
        <strain>DSM 6192</strain>
    </source>
</reference>
<reference evidence="3 4" key="2">
    <citation type="journal article" date="2010" name="J. Bacteriol.">
        <title>Genome sequence of the polysaccharide-degrading, thermophilic anaerobe Spirochaeta thermophila DSM 6192.</title>
        <authorList>
            <person name="Angelov A."/>
            <person name="Liebl S."/>
            <person name="Ballschmiter M."/>
            <person name="Bomeke M."/>
            <person name="Lehmann R."/>
            <person name="Liesegang H."/>
            <person name="Daniel R."/>
            <person name="Liebl W."/>
        </authorList>
    </citation>
    <scope>NUCLEOTIDE SEQUENCE [LARGE SCALE GENOMIC DNA]</scope>
    <source>
        <strain evidence="4">ATCC 49972 / DSM 6192 / RI 19.B1</strain>
    </source>
</reference>
<dbReference type="Gene3D" id="1.20.58.1290">
    <property type="entry name" value="CarD-like, C-terminal domain"/>
    <property type="match status" value="1"/>
</dbReference>
<dbReference type="AlphaFoldDB" id="E0RPX9"/>
<dbReference type="SUPFAM" id="SSF141259">
    <property type="entry name" value="CarD-like"/>
    <property type="match status" value="1"/>
</dbReference>
<dbReference type="RefSeq" id="WP_013314671.1">
    <property type="nucleotide sequence ID" value="NC_014484.1"/>
</dbReference>
<gene>
    <name evidence="3" type="ordered locus">STHERM_c18970</name>
</gene>
<dbReference type="PaxDb" id="665571-STHERM_c18970"/>
<sequence>MTSRNTSAQPEPQFKVHDHVVYPLQGVGEVVRIEEREFKGEGLLYYVIYIPVSDMTVMVPVHKAAEIGIRPIVSREEALEALDFISENPQAGPTDWKTRYQMNLDLLKKGSVMDIARVVRALYYRSKIKELPILERKLFDNALRILVDEISFALEISAKEVEARIFQQLEQESEPLEEEEEDLFEEEDEDLNFEEDEEEDGDDMEDADLDEEDDSEE</sequence>
<dbReference type="HOGENOM" id="CLU_048259_1_1_12"/>